<dbReference type="PANTHER" id="PTHR43686">
    <property type="entry name" value="SULFURTRANSFERASE-RELATED"/>
    <property type="match status" value="1"/>
</dbReference>
<sequence>MKPGWTRISFPYYMSHEEFEFILAALEFVATYGQRFLPLYDFNLRTGSWTFKKAAFKDIVGRDLNCSYRIRPSSHTSHTTGKLKSTATADIANEYASYLKCARHVAELLPKFPQPRQLSEDMDEELLYFRI</sequence>
<dbReference type="InterPro" id="IPR015422">
    <property type="entry name" value="PyrdxlP-dep_Trfase_small"/>
</dbReference>
<gene>
    <name evidence="1" type="ORF">SAY86_031460</name>
</gene>
<accession>A0AAN7M387</accession>
<comment type="caution">
    <text evidence="1">The sequence shown here is derived from an EMBL/GenBank/DDBJ whole genome shotgun (WGS) entry which is preliminary data.</text>
</comment>
<evidence type="ECO:0000313" key="2">
    <source>
        <dbReference type="Proteomes" id="UP001346149"/>
    </source>
</evidence>
<proteinExistence type="predicted"/>
<dbReference type="EMBL" id="JAXQNO010000009">
    <property type="protein sequence ID" value="KAK4791047.1"/>
    <property type="molecule type" value="Genomic_DNA"/>
</dbReference>
<keyword evidence="2" id="KW-1185">Reference proteome</keyword>
<protein>
    <submittedName>
        <fullName evidence="1">Uncharacterized protein</fullName>
    </submittedName>
</protein>
<reference evidence="1 2" key="1">
    <citation type="journal article" date="2023" name="Hortic Res">
        <title>Pangenome of water caltrop reveals structural variations and asymmetric subgenome divergence after allopolyploidization.</title>
        <authorList>
            <person name="Zhang X."/>
            <person name="Chen Y."/>
            <person name="Wang L."/>
            <person name="Yuan Y."/>
            <person name="Fang M."/>
            <person name="Shi L."/>
            <person name="Lu R."/>
            <person name="Comes H.P."/>
            <person name="Ma Y."/>
            <person name="Chen Y."/>
            <person name="Huang G."/>
            <person name="Zhou Y."/>
            <person name="Zheng Z."/>
            <person name="Qiu Y."/>
        </authorList>
    </citation>
    <scope>NUCLEOTIDE SEQUENCE [LARGE SCALE GENOMIC DNA]</scope>
    <source>
        <strain evidence="1">F231</strain>
    </source>
</reference>
<name>A0AAN7M387_TRANT</name>
<dbReference type="Gene3D" id="3.90.1150.10">
    <property type="entry name" value="Aspartate Aminotransferase, domain 1"/>
    <property type="match status" value="1"/>
</dbReference>
<organism evidence="1 2">
    <name type="scientific">Trapa natans</name>
    <name type="common">Water chestnut</name>
    <dbReference type="NCBI Taxonomy" id="22666"/>
    <lineage>
        <taxon>Eukaryota</taxon>
        <taxon>Viridiplantae</taxon>
        <taxon>Streptophyta</taxon>
        <taxon>Embryophyta</taxon>
        <taxon>Tracheophyta</taxon>
        <taxon>Spermatophyta</taxon>
        <taxon>Magnoliopsida</taxon>
        <taxon>eudicotyledons</taxon>
        <taxon>Gunneridae</taxon>
        <taxon>Pentapetalae</taxon>
        <taxon>rosids</taxon>
        <taxon>malvids</taxon>
        <taxon>Myrtales</taxon>
        <taxon>Lythraceae</taxon>
        <taxon>Trapa</taxon>
    </lineage>
</organism>
<evidence type="ECO:0000313" key="1">
    <source>
        <dbReference type="EMBL" id="KAK4791047.1"/>
    </source>
</evidence>
<dbReference type="AlphaFoldDB" id="A0AAN7M387"/>
<dbReference type="Proteomes" id="UP001346149">
    <property type="component" value="Unassembled WGS sequence"/>
</dbReference>
<dbReference type="PANTHER" id="PTHR43686:SF1">
    <property type="entry name" value="AMINOTRAN_5 DOMAIN-CONTAINING PROTEIN"/>
    <property type="match status" value="1"/>
</dbReference>